<reference evidence="5" key="1">
    <citation type="submission" date="2023-03" db="EMBL/GenBank/DDBJ databases">
        <title>Massive genome expansion in bonnet fungi (Mycena s.s.) driven by repeated elements and novel gene families across ecological guilds.</title>
        <authorList>
            <consortium name="Lawrence Berkeley National Laboratory"/>
            <person name="Harder C.B."/>
            <person name="Miyauchi S."/>
            <person name="Viragh M."/>
            <person name="Kuo A."/>
            <person name="Thoen E."/>
            <person name="Andreopoulos B."/>
            <person name="Lu D."/>
            <person name="Skrede I."/>
            <person name="Drula E."/>
            <person name="Henrissat B."/>
            <person name="Morin E."/>
            <person name="Kohler A."/>
            <person name="Barry K."/>
            <person name="LaButti K."/>
            <person name="Morin E."/>
            <person name="Salamov A."/>
            <person name="Lipzen A."/>
            <person name="Mereny Z."/>
            <person name="Hegedus B."/>
            <person name="Baldrian P."/>
            <person name="Stursova M."/>
            <person name="Weitz H."/>
            <person name="Taylor A."/>
            <person name="Grigoriev I.V."/>
            <person name="Nagy L.G."/>
            <person name="Martin F."/>
            <person name="Kauserud H."/>
        </authorList>
    </citation>
    <scope>NUCLEOTIDE SEQUENCE</scope>
    <source>
        <strain evidence="5">CBHHK173m</strain>
    </source>
</reference>
<keyword evidence="4" id="KW-0349">Heme</keyword>
<evidence type="ECO:0000313" key="5">
    <source>
        <dbReference type="EMBL" id="KAJ7081854.1"/>
    </source>
</evidence>
<evidence type="ECO:0000256" key="2">
    <source>
        <dbReference type="ARBA" id="ARBA00022723"/>
    </source>
</evidence>
<protein>
    <submittedName>
        <fullName evidence="5">Indoleamine 2,3-dioxygenase</fullName>
    </submittedName>
</protein>
<dbReference type="PANTHER" id="PTHR28657:SF5">
    <property type="entry name" value="INDOLEAMINE 2,3-DIOXYGENASE"/>
    <property type="match status" value="1"/>
</dbReference>
<dbReference type="GO" id="GO:0046872">
    <property type="term" value="F:metal ion binding"/>
    <property type="evidence" value="ECO:0007669"/>
    <property type="project" value="UniProtKB-KW"/>
</dbReference>
<dbReference type="EMBL" id="JARJCN010000048">
    <property type="protein sequence ID" value="KAJ7081854.1"/>
    <property type="molecule type" value="Genomic_DNA"/>
</dbReference>
<feature type="binding site" description="proximal binding residue" evidence="4">
    <location>
        <position position="398"/>
    </location>
    <ligand>
        <name>heme b</name>
        <dbReference type="ChEBI" id="CHEBI:60344"/>
    </ligand>
    <ligandPart>
        <name>Fe</name>
        <dbReference type="ChEBI" id="CHEBI:18248"/>
    </ligandPart>
</feature>
<dbReference type="InterPro" id="IPR037217">
    <property type="entry name" value="Trp/Indoleamine_2_3_dOase-like"/>
</dbReference>
<keyword evidence="2 4" id="KW-0479">Metal-binding</keyword>
<organism evidence="5 6">
    <name type="scientific">Mycena belliarum</name>
    <dbReference type="NCBI Taxonomy" id="1033014"/>
    <lineage>
        <taxon>Eukaryota</taxon>
        <taxon>Fungi</taxon>
        <taxon>Dikarya</taxon>
        <taxon>Basidiomycota</taxon>
        <taxon>Agaricomycotina</taxon>
        <taxon>Agaricomycetes</taxon>
        <taxon>Agaricomycetidae</taxon>
        <taxon>Agaricales</taxon>
        <taxon>Marasmiineae</taxon>
        <taxon>Mycenaceae</taxon>
        <taxon>Mycena</taxon>
    </lineage>
</organism>
<name>A0AAD6XMP9_9AGAR</name>
<dbReference type="SUPFAM" id="SSF140959">
    <property type="entry name" value="Indolic compounds 2,3-dioxygenase-like"/>
    <property type="match status" value="1"/>
</dbReference>
<keyword evidence="3 4" id="KW-0408">Iron</keyword>
<evidence type="ECO:0000256" key="3">
    <source>
        <dbReference type="ARBA" id="ARBA00023004"/>
    </source>
</evidence>
<dbReference type="Proteomes" id="UP001222325">
    <property type="component" value="Unassembled WGS sequence"/>
</dbReference>
<dbReference type="InterPro" id="IPR000898">
    <property type="entry name" value="Indolamine_dOase"/>
</dbReference>
<dbReference type="Pfam" id="PF01231">
    <property type="entry name" value="IDO"/>
    <property type="match status" value="1"/>
</dbReference>
<dbReference type="GO" id="GO:0019441">
    <property type="term" value="P:L-tryptophan catabolic process to kynurenine"/>
    <property type="evidence" value="ECO:0007669"/>
    <property type="project" value="InterPro"/>
</dbReference>
<dbReference type="Gene3D" id="1.20.58.480">
    <property type="match status" value="1"/>
</dbReference>
<evidence type="ECO:0000256" key="4">
    <source>
        <dbReference type="PIRSR" id="PIRSR600898-1"/>
    </source>
</evidence>
<dbReference type="GO" id="GO:0005737">
    <property type="term" value="C:cytoplasm"/>
    <property type="evidence" value="ECO:0007669"/>
    <property type="project" value="TreeGrafter"/>
</dbReference>
<dbReference type="AlphaFoldDB" id="A0AAD6XMP9"/>
<comment type="similarity">
    <text evidence="1">Belongs to the indoleamine 2,3-dioxygenase family.</text>
</comment>
<dbReference type="GO" id="GO:0020037">
    <property type="term" value="F:heme binding"/>
    <property type="evidence" value="ECO:0007669"/>
    <property type="project" value="InterPro"/>
</dbReference>
<dbReference type="GO" id="GO:0034354">
    <property type="term" value="P:'de novo' NAD+ biosynthetic process from L-tryptophan"/>
    <property type="evidence" value="ECO:0007669"/>
    <property type="project" value="TreeGrafter"/>
</dbReference>
<sequence length="453" mass="49453">MAAIPPDHYLSLSRLDSLLGTSKGVYDTSTLAAHDFDVDNRTGFMPPQAPPSRLPADWEPWEIVLDGAIAEGLQLGDKPGITQVEMNQSELWRARVRELPVLEVSGLIRSETDLRRAHLVLAWTMHFYIHSLPPDVPVLVPAPITIPLFQICTQLQLPPVLTYSDTVLYNWTLKTASEQPTPALDNLLSQTLFTGTNDEQVFYLTSARMELRGVEALELMRSTMDEAFVGDDLAMRRIATFLARMAAVIDDLTALLATVRDGCDPTTFYTAIRPWFRGADSDPAKRSWAFEGLAADAYPAELSGPSAGQSSLIHALDVFLGVDAFSHAAALTGGSGASKTSAFLARMQLYMPRHHRNFLTQLAGNPRPLRALVANGDPALRDAYNAAVQALKRFRDHHIAIVTSYIIQPARRVASAKAVEAEAEGPLKGTGGTELAQFLKAVRDRTAAAVIES</sequence>
<dbReference type="GO" id="GO:0033754">
    <property type="term" value="F:indoleamine 2,3-dioxygenase activity"/>
    <property type="evidence" value="ECO:0007669"/>
    <property type="project" value="TreeGrafter"/>
</dbReference>
<comment type="caution">
    <text evidence="5">The sequence shown here is derived from an EMBL/GenBank/DDBJ whole genome shotgun (WGS) entry which is preliminary data.</text>
</comment>
<evidence type="ECO:0000313" key="6">
    <source>
        <dbReference type="Proteomes" id="UP001222325"/>
    </source>
</evidence>
<accession>A0AAD6XMP9</accession>
<dbReference type="PANTHER" id="PTHR28657">
    <property type="entry name" value="INDOLEAMINE 2,3-DIOXYGENASE"/>
    <property type="match status" value="1"/>
</dbReference>
<gene>
    <name evidence="5" type="ORF">B0H15DRAFT_940405</name>
</gene>
<proteinExistence type="inferred from homology"/>
<keyword evidence="6" id="KW-1185">Reference proteome</keyword>
<evidence type="ECO:0000256" key="1">
    <source>
        <dbReference type="ARBA" id="ARBA00007119"/>
    </source>
</evidence>